<sequence length="509" mass="59725">MPSQEETELKRRAQQSLMEAHPEIFHRLSYLVTKGKKRAKRINPHPAVEIKHFVEKRSCTRIEAEPFYIVPNQNKLVSKPGHFFTNSIMELLKKLIKLRRRQGPCRPPCPLLEPMSKRQRTENEEELLQETQTLFMRQHLEPRLDHLPSELLVKIGECLCTSRVSDPFENQQLHYRPLIPLMLTNRWICSVIRPVYLHGVYHTISLNLRRPKPWIRFYENPHLATYTVCLRVESQQKPELKKLYFQVGSQRERLYSERQRILEESQAKKREESEDKIILREEVVKCLKLFINVESLILHLDCDKFPHLSRAMIAFMGRSLVRVEISLESFKPDDVPFLLDALPNTVETLKWEDKCTRETDETIYKEDGPLMRTLREMEDLKDISVKFYHLPSNTFPLDNSSWPKSPNFDLSGSENQPPAQQATEDANHHHHHQQFHASLALHHHIFQDIPPDLIDPLEDTFLHPDLEGIDDDLVDVEFVPHGENNLHPSLALLFDAQNDTVSALWHLDL</sequence>
<feature type="compositionally biased region" description="Polar residues" evidence="1">
    <location>
        <begin position="399"/>
        <end position="424"/>
    </location>
</feature>
<dbReference type="EMBL" id="MDYQ01000092">
    <property type="protein sequence ID" value="PRP82993.1"/>
    <property type="molecule type" value="Genomic_DNA"/>
</dbReference>
<dbReference type="AlphaFoldDB" id="A0A2P6NGB5"/>
<accession>A0A2P6NGB5</accession>
<reference evidence="2 3" key="1">
    <citation type="journal article" date="2018" name="Genome Biol. Evol.">
        <title>Multiple Roots of Fruiting Body Formation in Amoebozoa.</title>
        <authorList>
            <person name="Hillmann F."/>
            <person name="Forbes G."/>
            <person name="Novohradska S."/>
            <person name="Ferling I."/>
            <person name="Riege K."/>
            <person name="Groth M."/>
            <person name="Westermann M."/>
            <person name="Marz M."/>
            <person name="Spaller T."/>
            <person name="Winckler T."/>
            <person name="Schaap P."/>
            <person name="Glockner G."/>
        </authorList>
    </citation>
    <scope>NUCLEOTIDE SEQUENCE [LARGE SCALE GENOMIC DNA]</scope>
    <source>
        <strain evidence="2 3">Jena</strain>
    </source>
</reference>
<protein>
    <submittedName>
        <fullName evidence="2">Uncharacterized protein</fullName>
    </submittedName>
</protein>
<evidence type="ECO:0000256" key="1">
    <source>
        <dbReference type="SAM" id="MobiDB-lite"/>
    </source>
</evidence>
<name>A0A2P6NGB5_9EUKA</name>
<keyword evidence="3" id="KW-1185">Reference proteome</keyword>
<proteinExistence type="predicted"/>
<organism evidence="2 3">
    <name type="scientific">Planoprotostelium fungivorum</name>
    <dbReference type="NCBI Taxonomy" id="1890364"/>
    <lineage>
        <taxon>Eukaryota</taxon>
        <taxon>Amoebozoa</taxon>
        <taxon>Evosea</taxon>
        <taxon>Variosea</taxon>
        <taxon>Cavosteliida</taxon>
        <taxon>Cavosteliaceae</taxon>
        <taxon>Planoprotostelium</taxon>
    </lineage>
</organism>
<gene>
    <name evidence="2" type="ORF">PROFUN_09944</name>
</gene>
<dbReference type="Proteomes" id="UP000241769">
    <property type="component" value="Unassembled WGS sequence"/>
</dbReference>
<feature type="region of interest" description="Disordered" evidence="1">
    <location>
        <begin position="399"/>
        <end position="433"/>
    </location>
</feature>
<evidence type="ECO:0000313" key="3">
    <source>
        <dbReference type="Proteomes" id="UP000241769"/>
    </source>
</evidence>
<dbReference type="InParanoid" id="A0A2P6NGB5"/>
<evidence type="ECO:0000313" key="2">
    <source>
        <dbReference type="EMBL" id="PRP82993.1"/>
    </source>
</evidence>
<comment type="caution">
    <text evidence="2">The sequence shown here is derived from an EMBL/GenBank/DDBJ whole genome shotgun (WGS) entry which is preliminary data.</text>
</comment>